<keyword evidence="3" id="KW-1185">Reference proteome</keyword>
<sequence>MSVSSALSDATSDLPCSCNRVAKSGPVCRVCGVTYHPSCAEKKKKCCGVPLSFVVECDDSQVEPAYAFINSNEFKVVVSSILETQLTPLLNEIKNLRMEVEVLKNSNVDLIRLFGKNPYVEDDFSRQLPLHNAPSRSWADEVQSVSDNKSNFLAEKTSNIPISKKVASRSADQKLKTPEVSVPSRGNSSIVRNRIDLPNIRNVDKDQNGQPEAVITKLSLVDSDGFQSVAYRRNRRKVIRGKASNADTSVIKAAVHKAHAYVGNLSIGTNSSMLSDYLRKTFPDAEFIVSDLPKRPDAMSVSFKVTMDSDVFSKFLNEDMWPENIIVKRFYFLKEKAAPTKIL</sequence>
<evidence type="ECO:0000256" key="1">
    <source>
        <dbReference type="SAM" id="MobiDB-lite"/>
    </source>
</evidence>
<organism evidence="2 3">
    <name type="scientific">Zophobas morio</name>
    <dbReference type="NCBI Taxonomy" id="2755281"/>
    <lineage>
        <taxon>Eukaryota</taxon>
        <taxon>Metazoa</taxon>
        <taxon>Ecdysozoa</taxon>
        <taxon>Arthropoda</taxon>
        <taxon>Hexapoda</taxon>
        <taxon>Insecta</taxon>
        <taxon>Pterygota</taxon>
        <taxon>Neoptera</taxon>
        <taxon>Endopterygota</taxon>
        <taxon>Coleoptera</taxon>
        <taxon>Polyphaga</taxon>
        <taxon>Cucujiformia</taxon>
        <taxon>Tenebrionidae</taxon>
        <taxon>Zophobas</taxon>
    </lineage>
</organism>
<gene>
    <name evidence="2" type="ORF">Zmor_027536</name>
</gene>
<evidence type="ECO:0000313" key="2">
    <source>
        <dbReference type="EMBL" id="KAJ3641007.1"/>
    </source>
</evidence>
<dbReference type="EMBL" id="JALNTZ010000009">
    <property type="protein sequence ID" value="KAJ3641007.1"/>
    <property type="molecule type" value="Genomic_DNA"/>
</dbReference>
<dbReference type="AlphaFoldDB" id="A0AA38HQS8"/>
<proteinExistence type="predicted"/>
<feature type="region of interest" description="Disordered" evidence="1">
    <location>
        <begin position="164"/>
        <end position="186"/>
    </location>
</feature>
<dbReference type="Proteomes" id="UP001168821">
    <property type="component" value="Unassembled WGS sequence"/>
</dbReference>
<accession>A0AA38HQS8</accession>
<comment type="caution">
    <text evidence="2">The sequence shown here is derived from an EMBL/GenBank/DDBJ whole genome shotgun (WGS) entry which is preliminary data.</text>
</comment>
<name>A0AA38HQS8_9CUCU</name>
<reference evidence="2" key="1">
    <citation type="journal article" date="2023" name="G3 (Bethesda)">
        <title>Whole genome assemblies of Zophobas morio and Tenebrio molitor.</title>
        <authorList>
            <person name="Kaur S."/>
            <person name="Stinson S.A."/>
            <person name="diCenzo G.C."/>
        </authorList>
    </citation>
    <scope>NUCLEOTIDE SEQUENCE</scope>
    <source>
        <strain evidence="2">QUZm001</strain>
    </source>
</reference>
<protein>
    <submittedName>
        <fullName evidence="2">Uncharacterized protein</fullName>
    </submittedName>
</protein>
<evidence type="ECO:0000313" key="3">
    <source>
        <dbReference type="Proteomes" id="UP001168821"/>
    </source>
</evidence>